<evidence type="ECO:0000256" key="1">
    <source>
        <dbReference type="SAM" id="MobiDB-lite"/>
    </source>
</evidence>
<feature type="compositionally biased region" description="Low complexity" evidence="1">
    <location>
        <begin position="104"/>
        <end position="119"/>
    </location>
</feature>
<dbReference type="Proteomes" id="UP001153069">
    <property type="component" value="Unassembled WGS sequence"/>
</dbReference>
<dbReference type="AlphaFoldDB" id="A0A9N8E129"/>
<feature type="region of interest" description="Disordered" evidence="1">
    <location>
        <begin position="1"/>
        <end position="142"/>
    </location>
</feature>
<feature type="compositionally biased region" description="Basic and acidic residues" evidence="1">
    <location>
        <begin position="41"/>
        <end position="62"/>
    </location>
</feature>
<feature type="region of interest" description="Disordered" evidence="1">
    <location>
        <begin position="216"/>
        <end position="259"/>
    </location>
</feature>
<sequence length="322" mass="36141">MAEETNRNNSRKLPSFIEVLDSDDSDDDDDDVPIEALATRLTKEEFQRRAAEKKRPPEHVEIIDVDDQISPPKKKKKPSTDDKDDDDEEMEVWGGKGGDDVVEVVHPSSSTKQSSNKGSILDGGESTTHNSADGTNNNNSNGEEEFQVLKSTGPLAFADFPHAREHCLIHPMADDPNKCCPNCYCWVCDTVVQECSDWTKHCMAKSAIKKWQRARAANQLKKDKSNRRGMPTRNSGRRQPPPPTIASVTRVKKSRERWQPPERALLQGALQTESDWTAVQRAVGTRNLTSIRSCALRFFPSLFRAFQARTFSISNRSTGNNE</sequence>
<evidence type="ECO:0000313" key="3">
    <source>
        <dbReference type="Proteomes" id="UP001153069"/>
    </source>
</evidence>
<keyword evidence="3" id="KW-1185">Reference proteome</keyword>
<feature type="compositionally biased region" description="Polar residues" evidence="1">
    <location>
        <begin position="125"/>
        <end position="135"/>
    </location>
</feature>
<evidence type="ECO:0000313" key="2">
    <source>
        <dbReference type="EMBL" id="CAB9510290.1"/>
    </source>
</evidence>
<organism evidence="2 3">
    <name type="scientific">Seminavis robusta</name>
    <dbReference type="NCBI Taxonomy" id="568900"/>
    <lineage>
        <taxon>Eukaryota</taxon>
        <taxon>Sar</taxon>
        <taxon>Stramenopiles</taxon>
        <taxon>Ochrophyta</taxon>
        <taxon>Bacillariophyta</taxon>
        <taxon>Bacillariophyceae</taxon>
        <taxon>Bacillariophycidae</taxon>
        <taxon>Naviculales</taxon>
        <taxon>Naviculaceae</taxon>
        <taxon>Seminavis</taxon>
    </lineage>
</organism>
<reference evidence="2" key="1">
    <citation type="submission" date="2020-06" db="EMBL/GenBank/DDBJ databases">
        <authorList>
            <consortium name="Plant Systems Biology data submission"/>
        </authorList>
    </citation>
    <scope>NUCLEOTIDE SEQUENCE</scope>
    <source>
        <strain evidence="2">D6</strain>
    </source>
</reference>
<name>A0A9N8E129_9STRA</name>
<gene>
    <name evidence="2" type="ORF">SEMRO_429_G141170.1</name>
</gene>
<dbReference type="PANTHER" id="PTHR33443:SF30">
    <property type="entry name" value="SARCOSINE DEHYDROGENASE-2C PROTEIN"/>
    <property type="match status" value="1"/>
</dbReference>
<dbReference type="PANTHER" id="PTHR33443">
    <property type="entry name" value="ZGC:112980"/>
    <property type="match status" value="1"/>
</dbReference>
<comment type="caution">
    <text evidence="2">The sequence shown here is derived from an EMBL/GenBank/DDBJ whole genome shotgun (WGS) entry which is preliminary data.</text>
</comment>
<dbReference type="EMBL" id="CAICTM010000428">
    <property type="protein sequence ID" value="CAB9510290.1"/>
    <property type="molecule type" value="Genomic_DNA"/>
</dbReference>
<proteinExistence type="predicted"/>
<accession>A0A9N8E129</accession>
<feature type="compositionally biased region" description="Acidic residues" evidence="1">
    <location>
        <begin position="82"/>
        <end position="91"/>
    </location>
</feature>
<protein>
    <submittedName>
        <fullName evidence="2">Uncharacterized protein</fullName>
    </submittedName>
</protein>
<feature type="compositionally biased region" description="Acidic residues" evidence="1">
    <location>
        <begin position="20"/>
        <end position="33"/>
    </location>
</feature>
<dbReference type="InterPro" id="IPR053234">
    <property type="entry name" value="RPM1_Interactor"/>
</dbReference>
<dbReference type="OrthoDB" id="266020at2759"/>